<reference evidence="2 3" key="1">
    <citation type="submission" date="2013-05" db="EMBL/GenBank/DDBJ databases">
        <title>Genome assembly of Chondromyces apiculatus DSM 436.</title>
        <authorList>
            <person name="Sharma G."/>
            <person name="Khatri I."/>
            <person name="Kaur C."/>
            <person name="Mayilraj S."/>
            <person name="Subramanian S."/>
        </authorList>
    </citation>
    <scope>NUCLEOTIDE SEQUENCE [LARGE SCALE GENOMIC DNA]</scope>
    <source>
        <strain evidence="2 3">DSM 436</strain>
    </source>
</reference>
<dbReference type="OrthoDB" id="5496587at2"/>
<comment type="caution">
    <text evidence="2">The sequence shown here is derived from an EMBL/GenBank/DDBJ whole genome shotgun (WGS) entry which is preliminary data.</text>
</comment>
<dbReference type="eggNOG" id="COG1538">
    <property type="taxonomic scope" value="Bacteria"/>
</dbReference>
<sequence length="425" mass="44352">MASWLMVPLSWFGLTIAAAVPAGQAVSFDQAIGLAEQAPDVQGARRAVGAQRALAGAIPSLDANPQILVQPGMRVAQPENRGFEIQASLTQSWNLAGLAGARRDAARAEGQALDAAARSRALGQRLAAAQAWIALWEAQELLQVAQREVAVAAELLALVERAAAAEAATRADVADARTYQAEARLAVIAAEGVAVERGLALAREMAVPGGEGVVAAGTLPEPALPPPGSWVSVIQRAGRLHTAEARALEARAERARLVEARAARGTQLSLGVQVQRDQPDGLVLYGVAAVTLPVFDQGERERSAVAARVAVAEGEAARAVLDARAEMRMSLHEVEHTGEVLKVIRDVLVPAVEDGLAARDKLFRAENATLLEVLLGRRQALGTRARLTQARAAEAWARVKAWILLAALEEGSAASSGQGAAGGGR</sequence>
<feature type="signal peptide" evidence="1">
    <location>
        <begin position="1"/>
        <end position="17"/>
    </location>
</feature>
<dbReference type="SUPFAM" id="SSF56954">
    <property type="entry name" value="Outer membrane efflux proteins (OEP)"/>
    <property type="match status" value="1"/>
</dbReference>
<dbReference type="Proteomes" id="UP000019678">
    <property type="component" value="Unassembled WGS sequence"/>
</dbReference>
<proteinExistence type="predicted"/>
<keyword evidence="1" id="KW-0732">Signal</keyword>
<gene>
    <name evidence="2" type="ORF">CAP_2644</name>
</gene>
<organism evidence="2 3">
    <name type="scientific">Chondromyces apiculatus DSM 436</name>
    <dbReference type="NCBI Taxonomy" id="1192034"/>
    <lineage>
        <taxon>Bacteria</taxon>
        <taxon>Pseudomonadati</taxon>
        <taxon>Myxococcota</taxon>
        <taxon>Polyangia</taxon>
        <taxon>Polyangiales</taxon>
        <taxon>Polyangiaceae</taxon>
        <taxon>Chondromyces</taxon>
    </lineage>
</organism>
<dbReference type="Gene3D" id="1.20.1600.10">
    <property type="entry name" value="Outer membrane efflux proteins (OEP)"/>
    <property type="match status" value="1"/>
</dbReference>
<evidence type="ECO:0000313" key="3">
    <source>
        <dbReference type="Proteomes" id="UP000019678"/>
    </source>
</evidence>
<dbReference type="GO" id="GO:0015562">
    <property type="term" value="F:efflux transmembrane transporter activity"/>
    <property type="evidence" value="ECO:0007669"/>
    <property type="project" value="InterPro"/>
</dbReference>
<feature type="chain" id="PRO_5001497035" description="Heavy metal RND efflux outer membrane protein, CzcC family" evidence="1">
    <location>
        <begin position="18"/>
        <end position="425"/>
    </location>
</feature>
<dbReference type="STRING" id="1192034.CAP_2644"/>
<dbReference type="InterPro" id="IPR010131">
    <property type="entry name" value="MdtP/NodT-like"/>
</dbReference>
<name>A0A017THM4_9BACT</name>
<dbReference type="EMBL" id="ASRX01000002">
    <property type="protein sequence ID" value="EYF08783.1"/>
    <property type="molecule type" value="Genomic_DNA"/>
</dbReference>
<accession>A0A017THM4</accession>
<evidence type="ECO:0000313" key="2">
    <source>
        <dbReference type="EMBL" id="EYF08783.1"/>
    </source>
</evidence>
<evidence type="ECO:0008006" key="4">
    <source>
        <dbReference type="Google" id="ProtNLM"/>
    </source>
</evidence>
<dbReference type="RefSeq" id="WP_052373919.1">
    <property type="nucleotide sequence ID" value="NZ_ASRX01000002.1"/>
</dbReference>
<evidence type="ECO:0000256" key="1">
    <source>
        <dbReference type="SAM" id="SignalP"/>
    </source>
</evidence>
<dbReference type="AlphaFoldDB" id="A0A017THM4"/>
<dbReference type="PANTHER" id="PTHR30203">
    <property type="entry name" value="OUTER MEMBRANE CATION EFFLUX PROTEIN"/>
    <property type="match status" value="1"/>
</dbReference>
<protein>
    <recommendedName>
        <fullName evidence="4">Heavy metal RND efflux outer membrane protein, CzcC family</fullName>
    </recommendedName>
</protein>
<keyword evidence="3" id="KW-1185">Reference proteome</keyword>
<dbReference type="PANTHER" id="PTHR30203:SF24">
    <property type="entry name" value="BLR4935 PROTEIN"/>
    <property type="match status" value="1"/>
</dbReference>